<dbReference type="InterPro" id="IPR003399">
    <property type="entry name" value="Mce/MlaD"/>
</dbReference>
<dbReference type="GO" id="GO:0005543">
    <property type="term" value="F:phospholipid binding"/>
    <property type="evidence" value="ECO:0007669"/>
    <property type="project" value="TreeGrafter"/>
</dbReference>
<dbReference type="Pfam" id="PF02470">
    <property type="entry name" value="MlaD"/>
    <property type="match status" value="1"/>
</dbReference>
<accession>A0A7C4RQR5</accession>
<keyword evidence="1" id="KW-0812">Transmembrane</keyword>
<feature type="domain" description="Mce/MlaD" evidence="2">
    <location>
        <begin position="38"/>
        <end position="115"/>
    </location>
</feature>
<dbReference type="PANTHER" id="PTHR33371">
    <property type="entry name" value="INTERMEMBRANE PHOSPHOLIPID TRANSPORT SYSTEM BINDING PROTEIN MLAD-RELATED"/>
    <property type="match status" value="1"/>
</dbReference>
<keyword evidence="1" id="KW-1133">Transmembrane helix</keyword>
<dbReference type="AlphaFoldDB" id="A0A7C4RQR5"/>
<reference evidence="3" key="1">
    <citation type="journal article" date="2020" name="mSystems">
        <title>Genome- and Community-Level Interaction Insights into Carbon Utilization and Element Cycling Functions of Hydrothermarchaeota in Hydrothermal Sediment.</title>
        <authorList>
            <person name="Zhou Z."/>
            <person name="Liu Y."/>
            <person name="Xu W."/>
            <person name="Pan J."/>
            <person name="Luo Z.H."/>
            <person name="Li M."/>
        </authorList>
    </citation>
    <scope>NUCLEOTIDE SEQUENCE [LARGE SCALE GENOMIC DNA]</scope>
    <source>
        <strain evidence="3">SpSt-477</strain>
    </source>
</reference>
<evidence type="ECO:0000256" key="1">
    <source>
        <dbReference type="SAM" id="Phobius"/>
    </source>
</evidence>
<organism evidence="3">
    <name type="scientific">Desulfatirhabdium butyrativorans</name>
    <dbReference type="NCBI Taxonomy" id="340467"/>
    <lineage>
        <taxon>Bacteria</taxon>
        <taxon>Pseudomonadati</taxon>
        <taxon>Thermodesulfobacteriota</taxon>
        <taxon>Desulfobacteria</taxon>
        <taxon>Desulfobacterales</taxon>
        <taxon>Desulfatirhabdiaceae</taxon>
        <taxon>Desulfatirhabdium</taxon>
    </lineage>
</organism>
<name>A0A7C4RQR5_9BACT</name>
<gene>
    <name evidence="3" type="primary">mlaD</name>
    <name evidence="3" type="ORF">ENS29_01925</name>
</gene>
<dbReference type="InterPro" id="IPR052336">
    <property type="entry name" value="MlaD_Phospholipid_Transporter"/>
</dbReference>
<sequence>MKKTLIETAVGVFVLIGLMCVGYLTIKLGKMELIGDNYYYLQARFQNATGVKKGAQVEIAGVQVGQVDDIALDPKRQVALLRLKIQKGVQLSDDVIASVKTAGLIGDRYIKLSPGGSDSLLKNGDTITETESALDIEELVSKYVFGGVK</sequence>
<dbReference type="GO" id="GO:0005548">
    <property type="term" value="F:phospholipid transporter activity"/>
    <property type="evidence" value="ECO:0007669"/>
    <property type="project" value="TreeGrafter"/>
</dbReference>
<comment type="caution">
    <text evidence="3">The sequence shown here is derived from an EMBL/GenBank/DDBJ whole genome shotgun (WGS) entry which is preliminary data.</text>
</comment>
<evidence type="ECO:0000313" key="3">
    <source>
        <dbReference type="EMBL" id="HGU31596.1"/>
    </source>
</evidence>
<dbReference type="InterPro" id="IPR030970">
    <property type="entry name" value="ABC_MlaD"/>
</dbReference>
<dbReference type="PANTHER" id="PTHR33371:SF4">
    <property type="entry name" value="INTERMEMBRANE PHOSPHOLIPID TRANSPORT SYSTEM BINDING PROTEIN MLAD"/>
    <property type="match status" value="1"/>
</dbReference>
<protein>
    <submittedName>
        <fullName evidence="3">Outer membrane lipid asymmetry maintenance protein MlaD</fullName>
    </submittedName>
</protein>
<evidence type="ECO:0000259" key="2">
    <source>
        <dbReference type="Pfam" id="PF02470"/>
    </source>
</evidence>
<feature type="transmembrane region" description="Helical" evidence="1">
    <location>
        <begin position="6"/>
        <end position="26"/>
    </location>
</feature>
<proteinExistence type="predicted"/>
<keyword evidence="1" id="KW-0472">Membrane</keyword>
<dbReference type="EMBL" id="DSUH01000043">
    <property type="protein sequence ID" value="HGU31596.1"/>
    <property type="molecule type" value="Genomic_DNA"/>
</dbReference>
<dbReference type="NCBIfam" id="TIGR04430">
    <property type="entry name" value="OM_asym_MlaD"/>
    <property type="match status" value="1"/>
</dbReference>